<dbReference type="EMBL" id="BMTL01000024">
    <property type="protein sequence ID" value="GGS08591.1"/>
    <property type="molecule type" value="Genomic_DNA"/>
</dbReference>
<evidence type="ECO:0000259" key="3">
    <source>
        <dbReference type="PROSITE" id="PS51186"/>
    </source>
</evidence>
<accession>A0A918L5F4</accession>
<name>A0A918L5F4_9ACTN</name>
<dbReference type="InterPro" id="IPR050680">
    <property type="entry name" value="YpeA/RimI_acetyltransf"/>
</dbReference>
<dbReference type="CDD" id="cd04301">
    <property type="entry name" value="NAT_SF"/>
    <property type="match status" value="1"/>
</dbReference>
<dbReference type="PROSITE" id="PS51186">
    <property type="entry name" value="GNAT"/>
    <property type="match status" value="1"/>
</dbReference>
<keyword evidence="2" id="KW-0012">Acyltransferase</keyword>
<evidence type="ECO:0000313" key="4">
    <source>
        <dbReference type="EMBL" id="GGS08591.1"/>
    </source>
</evidence>
<gene>
    <name evidence="4" type="ORF">GCM10010269_54730</name>
</gene>
<comment type="caution">
    <text evidence="4">The sequence shown here is derived from an EMBL/GenBank/DDBJ whole genome shotgun (WGS) entry which is preliminary data.</text>
</comment>
<dbReference type="AlphaFoldDB" id="A0A918L5F4"/>
<evidence type="ECO:0000256" key="2">
    <source>
        <dbReference type="ARBA" id="ARBA00023315"/>
    </source>
</evidence>
<sequence length="192" mass="20629">MYTYVVRAVRADEWASVKALRLLALRDPVADLAFYETYDEAVARPDDFWLERAAGGDEGATGARQFVAETADGAWAGTVTVLVEAAGSVDWAGAAVERLQGGVVGVFVRAEHRGAGAIEALFDAALAWAWSWGAERVRLVVHQDNGRALACYRRLGFSPTGVAFEERREIEMAVERPGRALGEGGSSRAGDV</sequence>
<proteinExistence type="predicted"/>
<dbReference type="Pfam" id="PF00583">
    <property type="entry name" value="Acetyltransf_1"/>
    <property type="match status" value="1"/>
</dbReference>
<feature type="domain" description="N-acetyltransferase" evidence="3">
    <location>
        <begin position="4"/>
        <end position="177"/>
    </location>
</feature>
<evidence type="ECO:0000313" key="5">
    <source>
        <dbReference type="Proteomes" id="UP000606194"/>
    </source>
</evidence>
<dbReference type="InterPro" id="IPR000182">
    <property type="entry name" value="GNAT_dom"/>
</dbReference>
<keyword evidence="1" id="KW-0808">Transferase</keyword>
<dbReference type="RefSeq" id="WP_190151973.1">
    <property type="nucleotide sequence ID" value="NZ_BMTL01000024.1"/>
</dbReference>
<dbReference type="PANTHER" id="PTHR43420">
    <property type="entry name" value="ACETYLTRANSFERASE"/>
    <property type="match status" value="1"/>
</dbReference>
<dbReference type="Proteomes" id="UP000606194">
    <property type="component" value="Unassembled WGS sequence"/>
</dbReference>
<protein>
    <submittedName>
        <fullName evidence="4">N-acetyltransferase</fullName>
    </submittedName>
</protein>
<dbReference type="GO" id="GO:0016747">
    <property type="term" value="F:acyltransferase activity, transferring groups other than amino-acyl groups"/>
    <property type="evidence" value="ECO:0007669"/>
    <property type="project" value="InterPro"/>
</dbReference>
<dbReference type="PANTHER" id="PTHR43420:SF44">
    <property type="entry name" value="ACETYLTRANSFERASE YPEA"/>
    <property type="match status" value="1"/>
</dbReference>
<dbReference type="InterPro" id="IPR016181">
    <property type="entry name" value="Acyl_CoA_acyltransferase"/>
</dbReference>
<organism evidence="4 5">
    <name type="scientific">Streptomyces humidus</name>
    <dbReference type="NCBI Taxonomy" id="52259"/>
    <lineage>
        <taxon>Bacteria</taxon>
        <taxon>Bacillati</taxon>
        <taxon>Actinomycetota</taxon>
        <taxon>Actinomycetes</taxon>
        <taxon>Kitasatosporales</taxon>
        <taxon>Streptomycetaceae</taxon>
        <taxon>Streptomyces</taxon>
    </lineage>
</organism>
<keyword evidence="5" id="KW-1185">Reference proteome</keyword>
<dbReference type="SUPFAM" id="SSF55729">
    <property type="entry name" value="Acyl-CoA N-acyltransferases (Nat)"/>
    <property type="match status" value="1"/>
</dbReference>
<reference evidence="4" key="2">
    <citation type="submission" date="2020-09" db="EMBL/GenBank/DDBJ databases">
        <authorList>
            <person name="Sun Q."/>
            <person name="Ohkuma M."/>
        </authorList>
    </citation>
    <scope>NUCLEOTIDE SEQUENCE</scope>
    <source>
        <strain evidence="4">JCM 4386</strain>
    </source>
</reference>
<dbReference type="Gene3D" id="3.40.630.30">
    <property type="match status" value="1"/>
</dbReference>
<reference evidence="4" key="1">
    <citation type="journal article" date="2014" name="Int. J. Syst. Evol. Microbiol.">
        <title>Complete genome sequence of Corynebacterium casei LMG S-19264T (=DSM 44701T), isolated from a smear-ripened cheese.</title>
        <authorList>
            <consortium name="US DOE Joint Genome Institute (JGI-PGF)"/>
            <person name="Walter F."/>
            <person name="Albersmeier A."/>
            <person name="Kalinowski J."/>
            <person name="Ruckert C."/>
        </authorList>
    </citation>
    <scope>NUCLEOTIDE SEQUENCE</scope>
    <source>
        <strain evidence="4">JCM 4386</strain>
    </source>
</reference>
<evidence type="ECO:0000256" key="1">
    <source>
        <dbReference type="ARBA" id="ARBA00022679"/>
    </source>
</evidence>